<dbReference type="STRING" id="1566387.QV13_29140"/>
<name>A0A1C2DFP6_9HYPH</name>
<dbReference type="RefSeq" id="WP_024922775.1">
    <property type="nucleotide sequence ID" value="NZ_MDEO01000036.1"/>
</dbReference>
<evidence type="ECO:0000313" key="3">
    <source>
        <dbReference type="EMBL" id="OCX13533.1"/>
    </source>
</evidence>
<feature type="active site" evidence="1">
    <location>
        <position position="37"/>
    </location>
</feature>
<organism evidence="3 4">
    <name type="scientific">Mesorhizobium hungaricum</name>
    <dbReference type="NCBI Taxonomy" id="1566387"/>
    <lineage>
        <taxon>Bacteria</taxon>
        <taxon>Pseudomonadati</taxon>
        <taxon>Pseudomonadota</taxon>
        <taxon>Alphaproteobacteria</taxon>
        <taxon>Hyphomicrobiales</taxon>
        <taxon>Phyllobacteriaceae</taxon>
        <taxon>Mesorhizobium</taxon>
    </lineage>
</organism>
<dbReference type="InterPro" id="IPR012853">
    <property type="entry name" value="CPT"/>
</dbReference>
<dbReference type="Pfam" id="PF07931">
    <property type="entry name" value="CPT"/>
    <property type="match status" value="1"/>
</dbReference>
<dbReference type="Gene3D" id="3.40.50.300">
    <property type="entry name" value="P-loop containing nucleotide triphosphate hydrolases"/>
    <property type="match status" value="1"/>
</dbReference>
<dbReference type="PIRSF" id="PIRSF007531">
    <property type="entry name" value="CPT"/>
    <property type="match status" value="1"/>
</dbReference>
<dbReference type="Proteomes" id="UP000094412">
    <property type="component" value="Unassembled WGS sequence"/>
</dbReference>
<dbReference type="GO" id="GO:0005524">
    <property type="term" value="F:ATP binding"/>
    <property type="evidence" value="ECO:0007669"/>
    <property type="project" value="InterPro"/>
</dbReference>
<dbReference type="OrthoDB" id="67453at2"/>
<keyword evidence="3" id="KW-0808">Transferase</keyword>
<comment type="caution">
    <text evidence="3">The sequence shown here is derived from an EMBL/GenBank/DDBJ whole genome shotgun (WGS) entry which is preliminary data.</text>
</comment>
<evidence type="ECO:0000256" key="2">
    <source>
        <dbReference type="PIRSR" id="PIRSR007531-2"/>
    </source>
</evidence>
<sequence>MIARIILLNGAGSAGKSSIAKALQTLTEAPFLHVQMDTFLDMMPEPLQTHPDGISYEEGETDDQSSVAVKVGPVGARLLRGMRHAIAAMAGQGNNLIVDDVLCDSEILDYQELLSAFDLHVVGVSAPLHVLEQREAARGDRLIGLARWQFDRVHRGIDYDLVVDSNVLSPFECARRIKDKFGL</sequence>
<reference evidence="3 4" key="1">
    <citation type="submission" date="2016-08" db="EMBL/GenBank/DDBJ databases">
        <title>Whole genome sequence of Mesorhizobium sp. strain UASWS1009 isolated from industrial sewage.</title>
        <authorList>
            <person name="Crovadore J."/>
            <person name="Calmin G."/>
            <person name="Chablais R."/>
            <person name="Cochard B."/>
            <person name="Lefort F."/>
        </authorList>
    </citation>
    <scope>NUCLEOTIDE SEQUENCE [LARGE SCALE GENOMIC DNA]</scope>
    <source>
        <strain evidence="3 4">UASWS1009</strain>
    </source>
</reference>
<dbReference type="GO" id="GO:0016740">
    <property type="term" value="F:transferase activity"/>
    <property type="evidence" value="ECO:0007669"/>
    <property type="project" value="UniProtKB-KW"/>
</dbReference>
<keyword evidence="4" id="KW-1185">Reference proteome</keyword>
<dbReference type="AlphaFoldDB" id="A0A1C2DFP6"/>
<gene>
    <name evidence="3" type="ORF">QV13_29140</name>
</gene>
<protein>
    <submittedName>
        <fullName evidence="3">Chloramphenicol phosphotransferase</fullName>
    </submittedName>
</protein>
<feature type="binding site" evidence="2">
    <location>
        <begin position="10"/>
        <end position="17"/>
    </location>
    <ligand>
        <name>ATP</name>
        <dbReference type="ChEBI" id="CHEBI:30616"/>
    </ligand>
</feature>
<evidence type="ECO:0000256" key="1">
    <source>
        <dbReference type="PIRSR" id="PIRSR007531-1"/>
    </source>
</evidence>
<dbReference type="EMBL" id="MDEO01000036">
    <property type="protein sequence ID" value="OCX13533.1"/>
    <property type="molecule type" value="Genomic_DNA"/>
</dbReference>
<evidence type="ECO:0000313" key="4">
    <source>
        <dbReference type="Proteomes" id="UP000094412"/>
    </source>
</evidence>
<dbReference type="InterPro" id="IPR027417">
    <property type="entry name" value="P-loop_NTPase"/>
</dbReference>
<accession>A0A1C2DFP6</accession>
<proteinExistence type="predicted"/>
<dbReference type="SUPFAM" id="SSF52540">
    <property type="entry name" value="P-loop containing nucleoside triphosphate hydrolases"/>
    <property type="match status" value="1"/>
</dbReference>